<feature type="domain" description="HTH gntR-type" evidence="4">
    <location>
        <begin position="1"/>
        <end position="67"/>
    </location>
</feature>
<dbReference type="GO" id="GO:0003677">
    <property type="term" value="F:DNA binding"/>
    <property type="evidence" value="ECO:0007669"/>
    <property type="project" value="UniProtKB-KW"/>
</dbReference>
<dbReference type="InterPro" id="IPR000524">
    <property type="entry name" value="Tscrpt_reg_HTH_GntR"/>
</dbReference>
<dbReference type="InterPro" id="IPR036390">
    <property type="entry name" value="WH_DNA-bd_sf"/>
</dbReference>
<dbReference type="PANTHER" id="PTHR43537:SF45">
    <property type="entry name" value="GNTR FAMILY REGULATORY PROTEIN"/>
    <property type="match status" value="1"/>
</dbReference>
<evidence type="ECO:0000313" key="5">
    <source>
        <dbReference type="EMBL" id="MPM85845.1"/>
    </source>
</evidence>
<keyword evidence="3" id="KW-0804">Transcription</keyword>
<dbReference type="Gene3D" id="1.20.120.530">
    <property type="entry name" value="GntR ligand-binding domain-like"/>
    <property type="match status" value="1"/>
</dbReference>
<dbReference type="CDD" id="cd07377">
    <property type="entry name" value="WHTH_GntR"/>
    <property type="match status" value="1"/>
</dbReference>
<dbReference type="SMART" id="SM00895">
    <property type="entry name" value="FCD"/>
    <property type="match status" value="1"/>
</dbReference>
<sequence>MTSEDVYTYIRAQIAAKELFPGARIVEDGMAVQLSTSRTQVRAALRRLAFEGLVTIVPHRGSFVARPTEAEIRAAYECRLLIESETVRLAASRITKGQLDRLQELVRREEQAHADRDMQRFLAINDEFHLLIASASGNLFYERFLRELSDRCNVYLLFYDRFMLTPPEQSQALREHTVIVQALTQRDADAAVTAMRRHTAETLEQLYF</sequence>
<comment type="caution">
    <text evidence="5">The sequence shown here is derived from an EMBL/GenBank/DDBJ whole genome shotgun (WGS) entry which is preliminary data.</text>
</comment>
<dbReference type="InterPro" id="IPR036388">
    <property type="entry name" value="WH-like_DNA-bd_sf"/>
</dbReference>
<reference evidence="5" key="1">
    <citation type="submission" date="2019-08" db="EMBL/GenBank/DDBJ databases">
        <authorList>
            <person name="Kucharzyk K."/>
            <person name="Murdoch R.W."/>
            <person name="Higgins S."/>
            <person name="Loffler F."/>
        </authorList>
    </citation>
    <scope>NUCLEOTIDE SEQUENCE</scope>
</reference>
<dbReference type="AlphaFoldDB" id="A0A645D9F9"/>
<dbReference type="SMART" id="SM00345">
    <property type="entry name" value="HTH_GNTR"/>
    <property type="match status" value="1"/>
</dbReference>
<dbReference type="PANTHER" id="PTHR43537">
    <property type="entry name" value="TRANSCRIPTIONAL REGULATOR, GNTR FAMILY"/>
    <property type="match status" value="1"/>
</dbReference>
<evidence type="ECO:0000256" key="3">
    <source>
        <dbReference type="ARBA" id="ARBA00023163"/>
    </source>
</evidence>
<dbReference type="Pfam" id="PF07729">
    <property type="entry name" value="FCD"/>
    <property type="match status" value="1"/>
</dbReference>
<keyword evidence="2" id="KW-0238">DNA-binding</keyword>
<dbReference type="SUPFAM" id="SSF48008">
    <property type="entry name" value="GntR ligand-binding domain-like"/>
    <property type="match status" value="1"/>
</dbReference>
<evidence type="ECO:0000256" key="2">
    <source>
        <dbReference type="ARBA" id="ARBA00023125"/>
    </source>
</evidence>
<dbReference type="InterPro" id="IPR008920">
    <property type="entry name" value="TF_FadR/GntR_C"/>
</dbReference>
<dbReference type="Pfam" id="PF00392">
    <property type="entry name" value="GntR"/>
    <property type="match status" value="1"/>
</dbReference>
<dbReference type="PROSITE" id="PS50949">
    <property type="entry name" value="HTH_GNTR"/>
    <property type="match status" value="1"/>
</dbReference>
<evidence type="ECO:0000256" key="1">
    <source>
        <dbReference type="ARBA" id="ARBA00023015"/>
    </source>
</evidence>
<gene>
    <name evidence="5" type="primary">rspR_37</name>
    <name evidence="5" type="ORF">SDC9_132928</name>
</gene>
<proteinExistence type="predicted"/>
<evidence type="ECO:0000259" key="4">
    <source>
        <dbReference type="PROSITE" id="PS50949"/>
    </source>
</evidence>
<dbReference type="SUPFAM" id="SSF46785">
    <property type="entry name" value="Winged helix' DNA-binding domain"/>
    <property type="match status" value="1"/>
</dbReference>
<keyword evidence="1" id="KW-0805">Transcription regulation</keyword>
<protein>
    <submittedName>
        <fullName evidence="5">HTH-type transcriptional repressor RspR</fullName>
    </submittedName>
</protein>
<organism evidence="5">
    <name type="scientific">bioreactor metagenome</name>
    <dbReference type="NCBI Taxonomy" id="1076179"/>
    <lineage>
        <taxon>unclassified sequences</taxon>
        <taxon>metagenomes</taxon>
        <taxon>ecological metagenomes</taxon>
    </lineage>
</organism>
<dbReference type="InterPro" id="IPR011711">
    <property type="entry name" value="GntR_C"/>
</dbReference>
<dbReference type="EMBL" id="VSSQ01034040">
    <property type="protein sequence ID" value="MPM85845.1"/>
    <property type="molecule type" value="Genomic_DNA"/>
</dbReference>
<dbReference type="Gene3D" id="1.10.10.10">
    <property type="entry name" value="Winged helix-like DNA-binding domain superfamily/Winged helix DNA-binding domain"/>
    <property type="match status" value="1"/>
</dbReference>
<dbReference type="GO" id="GO:0003700">
    <property type="term" value="F:DNA-binding transcription factor activity"/>
    <property type="evidence" value="ECO:0007669"/>
    <property type="project" value="InterPro"/>
</dbReference>
<name>A0A645D9F9_9ZZZZ</name>
<accession>A0A645D9F9</accession>